<accession>A0ABV6PEG5</accession>
<dbReference type="EMBL" id="JBHLTL010000001">
    <property type="protein sequence ID" value="MFC0588225.1"/>
    <property type="molecule type" value="Genomic_DNA"/>
</dbReference>
<dbReference type="Pfam" id="PF13704">
    <property type="entry name" value="Glyco_tranf_2_4"/>
    <property type="match status" value="1"/>
</dbReference>
<dbReference type="RefSeq" id="WP_379479732.1">
    <property type="nucleotide sequence ID" value="NZ_JBHLTL010000001.1"/>
</dbReference>
<comment type="caution">
    <text evidence="1">The sequence shown here is derived from an EMBL/GenBank/DDBJ whole genome shotgun (WGS) entry which is preliminary data.</text>
</comment>
<dbReference type="Proteomes" id="UP001589943">
    <property type="component" value="Unassembled WGS sequence"/>
</dbReference>
<keyword evidence="2" id="KW-1185">Reference proteome</keyword>
<evidence type="ECO:0000313" key="2">
    <source>
        <dbReference type="Proteomes" id="UP001589943"/>
    </source>
</evidence>
<protein>
    <submittedName>
        <fullName evidence="1">Glycosyltransferase family 2 protein</fullName>
    </submittedName>
</protein>
<sequence>MNRDGADFEVVVMALCPEEHFRRFCDYYLDQGASRILVFHDGDPGFSPNDCRIEATVCDSAFWAATGQERPFSVEERQRFIYRQVYARCQARWLLIVDIDEFVFGPKPLDRFFGALDGEPDCVRFTSAEAVYLASENLTRDFGASTFRLPMERHVSPVLARIVYGRMGALFTRGLLGHSRGKQAVRTGNPALVVDIHDAAVRSSDTTRLDATAAHGFHLAHYDAISFPRWAAKCADRLSRLDAQEMGRKRERQLALFASCRTPVEREQLFRRLYTLSWWQKRFLKALRLLCAEAPIMKQAPEPVSPASAHAGHSIRGSMIAQRQDACNSVQQSPTDR</sequence>
<reference evidence="1 2" key="1">
    <citation type="submission" date="2024-09" db="EMBL/GenBank/DDBJ databases">
        <authorList>
            <person name="Sun Q."/>
            <person name="Mori K."/>
        </authorList>
    </citation>
    <scope>NUCLEOTIDE SEQUENCE [LARGE SCALE GENOMIC DNA]</scope>
    <source>
        <strain evidence="1 2">NCAIM B.02537</strain>
    </source>
</reference>
<gene>
    <name evidence="1" type="ORF">ACFFF7_02235</name>
</gene>
<organism evidence="1 2">
    <name type="scientific">Novosphingobium aquiterrae</name>
    <dbReference type="NCBI Taxonomy" id="624388"/>
    <lineage>
        <taxon>Bacteria</taxon>
        <taxon>Pseudomonadati</taxon>
        <taxon>Pseudomonadota</taxon>
        <taxon>Alphaproteobacteria</taxon>
        <taxon>Sphingomonadales</taxon>
        <taxon>Sphingomonadaceae</taxon>
        <taxon>Novosphingobium</taxon>
    </lineage>
</organism>
<name>A0ABV6PEG5_9SPHN</name>
<proteinExistence type="predicted"/>
<evidence type="ECO:0000313" key="1">
    <source>
        <dbReference type="EMBL" id="MFC0588225.1"/>
    </source>
</evidence>